<dbReference type="EMBL" id="JAOAOG010000006">
    <property type="protein sequence ID" value="KAJ6255359.1"/>
    <property type="molecule type" value="Genomic_DNA"/>
</dbReference>
<organism evidence="2 3">
    <name type="scientific">Anaeramoeba flamelloides</name>
    <dbReference type="NCBI Taxonomy" id="1746091"/>
    <lineage>
        <taxon>Eukaryota</taxon>
        <taxon>Metamonada</taxon>
        <taxon>Anaeramoebidae</taxon>
        <taxon>Anaeramoeba</taxon>
    </lineage>
</organism>
<feature type="compositionally biased region" description="Polar residues" evidence="1">
    <location>
        <begin position="40"/>
        <end position="52"/>
    </location>
</feature>
<accession>A0ABQ8ZFA8</accession>
<feature type="region of interest" description="Disordered" evidence="1">
    <location>
        <begin position="40"/>
        <end position="73"/>
    </location>
</feature>
<name>A0ABQ8ZFA8_9EUKA</name>
<evidence type="ECO:0000256" key="1">
    <source>
        <dbReference type="SAM" id="MobiDB-lite"/>
    </source>
</evidence>
<gene>
    <name evidence="2" type="ORF">M0813_11575</name>
</gene>
<protein>
    <submittedName>
        <fullName evidence="2">Uncharacterized protein</fullName>
    </submittedName>
</protein>
<keyword evidence="3" id="KW-1185">Reference proteome</keyword>
<sequence>MNKAEYETENQRIPFATKKTCKTNKQGNYIRQKLTTASKSKISGGETNINETTNHKAKPITTCPQKRTKPRNK</sequence>
<comment type="caution">
    <text evidence="2">The sequence shown here is derived from an EMBL/GenBank/DDBJ whole genome shotgun (WGS) entry which is preliminary data.</text>
</comment>
<evidence type="ECO:0000313" key="2">
    <source>
        <dbReference type="EMBL" id="KAJ6255359.1"/>
    </source>
</evidence>
<dbReference type="Proteomes" id="UP001150062">
    <property type="component" value="Unassembled WGS sequence"/>
</dbReference>
<evidence type="ECO:0000313" key="3">
    <source>
        <dbReference type="Proteomes" id="UP001150062"/>
    </source>
</evidence>
<proteinExistence type="predicted"/>
<reference evidence="2" key="1">
    <citation type="submission" date="2022-08" db="EMBL/GenBank/DDBJ databases">
        <title>Novel sulfate-reducing endosymbionts in the free-living metamonad Anaeramoeba.</title>
        <authorList>
            <person name="Jerlstrom-Hultqvist J."/>
            <person name="Cepicka I."/>
            <person name="Gallot-Lavallee L."/>
            <person name="Salas-Leiva D."/>
            <person name="Curtis B.A."/>
            <person name="Zahonova K."/>
            <person name="Pipaliya S."/>
            <person name="Dacks J."/>
            <person name="Roger A.J."/>
        </authorList>
    </citation>
    <scope>NUCLEOTIDE SEQUENCE</scope>
    <source>
        <strain evidence="2">Schooner1</strain>
    </source>
</reference>